<dbReference type="PANTHER" id="PTHR12558:SF13">
    <property type="entry name" value="CELL DIVISION CYCLE PROTEIN 27 HOMOLOG"/>
    <property type="match status" value="1"/>
</dbReference>
<dbReference type="PROSITE" id="PS50005">
    <property type="entry name" value="TPR"/>
    <property type="match status" value="1"/>
</dbReference>
<keyword evidence="1" id="KW-0802">TPR repeat</keyword>
<keyword evidence="3" id="KW-1185">Reference proteome</keyword>
<accession>A0ABV2JHJ3</accession>
<dbReference type="InterPro" id="IPR019734">
    <property type="entry name" value="TPR_rpt"/>
</dbReference>
<feature type="repeat" description="TPR" evidence="1">
    <location>
        <begin position="167"/>
        <end position="200"/>
    </location>
</feature>
<dbReference type="RefSeq" id="WP_354369289.1">
    <property type="nucleotide sequence ID" value="NZ_JBEPLN010000023.1"/>
</dbReference>
<dbReference type="EMBL" id="JBEPLN010000023">
    <property type="protein sequence ID" value="MET3634713.1"/>
    <property type="molecule type" value="Genomic_DNA"/>
</dbReference>
<dbReference type="Pfam" id="PF13181">
    <property type="entry name" value="TPR_8"/>
    <property type="match status" value="2"/>
</dbReference>
<dbReference type="Gene3D" id="1.25.40.10">
    <property type="entry name" value="Tetratricopeptide repeat domain"/>
    <property type="match status" value="2"/>
</dbReference>
<dbReference type="SMART" id="SM00028">
    <property type="entry name" value="TPR"/>
    <property type="match status" value="2"/>
</dbReference>
<dbReference type="PROSITE" id="PS50293">
    <property type="entry name" value="TPR_REGION"/>
    <property type="match status" value="1"/>
</dbReference>
<sequence>MTNSEKMVASIQAQDLEHAEKYFNRALKEDDQETLLSLGEYLESIGFFPQAKLIYEQLIGDYPELALSLAQIAAEDGQIEEAFLYLDTIKEGDEAYLESLLVMADLYQMEGLTDVARDKLLLASEFSQEPLIYLGLAEMELELGNYQTAISFYASLDNRSILEETGISTYQRIGLAYASLGKFEAAIEFLEKAVEIEYDDQTVYELALILLDQGESQKSEIYFKQLDTINPDFEGYELAYAKALHAEHKLQDALRVLQQGLAKNSFDNQLLLFASQLSYENHDAKAAEHYLLQAKEIAEDQEEIDLRLSTLYLEREAYEDVIALEREGIDQVLTRWNIAKAHQALENEEEAFELYQALEDDLGTNPEFLKDYAYLLYEFAYRVKAKEIAKRYLQLVPDDSEVAAYFEI</sequence>
<dbReference type="SUPFAM" id="SSF48452">
    <property type="entry name" value="TPR-like"/>
    <property type="match status" value="2"/>
</dbReference>
<dbReference type="PANTHER" id="PTHR12558">
    <property type="entry name" value="CELL DIVISION CYCLE 16,23,27"/>
    <property type="match status" value="1"/>
</dbReference>
<name>A0ABV2JHJ3_9STRE</name>
<evidence type="ECO:0000313" key="3">
    <source>
        <dbReference type="Proteomes" id="UP001549037"/>
    </source>
</evidence>
<dbReference type="Pfam" id="PF13432">
    <property type="entry name" value="TPR_16"/>
    <property type="match status" value="1"/>
</dbReference>
<protein>
    <submittedName>
        <fullName evidence="2">Tetratricopeptide (TPR) repeat protein</fullName>
    </submittedName>
</protein>
<evidence type="ECO:0000256" key="1">
    <source>
        <dbReference type="PROSITE-ProRule" id="PRU00339"/>
    </source>
</evidence>
<dbReference type="Proteomes" id="UP001549037">
    <property type="component" value="Unassembled WGS sequence"/>
</dbReference>
<proteinExistence type="predicted"/>
<dbReference type="InterPro" id="IPR011990">
    <property type="entry name" value="TPR-like_helical_dom_sf"/>
</dbReference>
<gene>
    <name evidence="2" type="ORF">ABID28_001372</name>
</gene>
<evidence type="ECO:0000313" key="2">
    <source>
        <dbReference type="EMBL" id="MET3634713.1"/>
    </source>
</evidence>
<organism evidence="2 3">
    <name type="scientific">Streptococcus porcorum</name>
    <dbReference type="NCBI Taxonomy" id="701526"/>
    <lineage>
        <taxon>Bacteria</taxon>
        <taxon>Bacillati</taxon>
        <taxon>Bacillota</taxon>
        <taxon>Bacilli</taxon>
        <taxon>Lactobacillales</taxon>
        <taxon>Streptococcaceae</taxon>
        <taxon>Streptococcus</taxon>
    </lineage>
</organism>
<reference evidence="2 3" key="1">
    <citation type="submission" date="2024-06" db="EMBL/GenBank/DDBJ databases">
        <title>Genomic Encyclopedia of Type Strains, Phase IV (KMG-IV): sequencing the most valuable type-strain genomes for metagenomic binning, comparative biology and taxonomic classification.</title>
        <authorList>
            <person name="Goeker M."/>
        </authorList>
    </citation>
    <scope>NUCLEOTIDE SEQUENCE [LARGE SCALE GENOMIC DNA]</scope>
    <source>
        <strain evidence="2 3">DSM 28302</strain>
    </source>
</reference>
<comment type="caution">
    <text evidence="2">The sequence shown here is derived from an EMBL/GenBank/DDBJ whole genome shotgun (WGS) entry which is preliminary data.</text>
</comment>